<feature type="signal peptide" evidence="3">
    <location>
        <begin position="1"/>
        <end position="24"/>
    </location>
</feature>
<keyword evidence="3" id="KW-0732">Signal</keyword>
<feature type="compositionally biased region" description="Polar residues" evidence="1">
    <location>
        <begin position="245"/>
        <end position="258"/>
    </location>
</feature>
<name>A0AA41H5M3_9BURK</name>
<keyword evidence="2" id="KW-1133">Transmembrane helix</keyword>
<feature type="region of interest" description="Disordered" evidence="1">
    <location>
        <begin position="245"/>
        <end position="309"/>
    </location>
</feature>
<protein>
    <submittedName>
        <fullName evidence="5">Membrane protein YgcG</fullName>
    </submittedName>
    <submittedName>
        <fullName evidence="4">Tetratricopeptide repeat protein</fullName>
    </submittedName>
</protein>
<dbReference type="EMBL" id="JAHTGR010000001">
    <property type="protein sequence ID" value="MBV6319846.1"/>
    <property type="molecule type" value="Genomic_DNA"/>
</dbReference>
<accession>A0AA41H5M3</accession>
<evidence type="ECO:0000256" key="3">
    <source>
        <dbReference type="SAM" id="SignalP"/>
    </source>
</evidence>
<gene>
    <name evidence="4" type="ORF">KVP70_02775</name>
    <name evidence="5" type="ORF">L1274_000025</name>
</gene>
<evidence type="ECO:0000256" key="2">
    <source>
        <dbReference type="SAM" id="Phobius"/>
    </source>
</evidence>
<keyword evidence="2" id="KW-0472">Membrane</keyword>
<dbReference type="RefSeq" id="WP_217940458.1">
    <property type="nucleotide sequence ID" value="NZ_JAHTGR010000001.1"/>
</dbReference>
<dbReference type="Pfam" id="PF13432">
    <property type="entry name" value="TPR_16"/>
    <property type="match status" value="1"/>
</dbReference>
<organism evidence="4 6">
    <name type="scientific">Duganella violaceipulchra</name>
    <dbReference type="NCBI Taxonomy" id="2849652"/>
    <lineage>
        <taxon>Bacteria</taxon>
        <taxon>Pseudomonadati</taxon>
        <taxon>Pseudomonadota</taxon>
        <taxon>Betaproteobacteria</taxon>
        <taxon>Burkholderiales</taxon>
        <taxon>Oxalobacteraceae</taxon>
        <taxon>Telluria group</taxon>
        <taxon>Duganella</taxon>
    </lineage>
</organism>
<keyword evidence="7" id="KW-1185">Reference proteome</keyword>
<proteinExistence type="predicted"/>
<feature type="compositionally biased region" description="Gly residues" evidence="1">
    <location>
        <begin position="292"/>
        <end position="309"/>
    </location>
</feature>
<sequence length="309" mass="31469">MTAKSFARMTLLAGALALAMPAFAAEPTIHDVYVAAEAGKYSDAQALMDQVLKAHPNSATAHFVEAELLAKQGKFAAAQGELATAERLSPGLPKVNPGALAKLRTLLADGQKPKANYSQQQPARSNAGYSNGNYGAPQSSGIPWGTILILGGGLIGFIWLATRFMSRRNAQPNDGYNNPAGFNPGGAPAPGYAPGAYPQQGYPQPGYGQPQQGSGMGSRIMGGLATGAAVGAGIVAGEALARQFTGGNHDSGNSSQPRNDIVYDDPSRDELLRRDDMGGNDFGVSGGWDDSGSGGGGGDSGGGGGGDWD</sequence>
<dbReference type="Proteomes" id="UP001162889">
    <property type="component" value="Unassembled WGS sequence"/>
</dbReference>
<feature type="transmembrane region" description="Helical" evidence="2">
    <location>
        <begin position="141"/>
        <end position="161"/>
    </location>
</feature>
<comment type="caution">
    <text evidence="4">The sequence shown here is derived from an EMBL/GenBank/DDBJ whole genome shotgun (WGS) entry which is preliminary data.</text>
</comment>
<evidence type="ECO:0000313" key="6">
    <source>
        <dbReference type="Proteomes" id="UP001155901"/>
    </source>
</evidence>
<feature type="chain" id="PRO_5041409962" evidence="3">
    <location>
        <begin position="25"/>
        <end position="309"/>
    </location>
</feature>
<dbReference type="AlphaFoldDB" id="A0AA41H5M3"/>
<evidence type="ECO:0000313" key="4">
    <source>
        <dbReference type="EMBL" id="MBV6319846.1"/>
    </source>
</evidence>
<evidence type="ECO:0000313" key="5">
    <source>
        <dbReference type="EMBL" id="MCP2006337.1"/>
    </source>
</evidence>
<reference evidence="4" key="1">
    <citation type="submission" date="2021-07" db="EMBL/GenBank/DDBJ databases">
        <title>Characterization of violacein-producing bacteria and related species.</title>
        <authorList>
            <person name="Wilson H.S."/>
            <person name="De Leon M.E."/>
        </authorList>
    </citation>
    <scope>NUCLEOTIDE SEQUENCE</scope>
    <source>
        <strain evidence="4">HSC-15S17</strain>
    </source>
</reference>
<dbReference type="Proteomes" id="UP001155901">
    <property type="component" value="Unassembled WGS sequence"/>
</dbReference>
<evidence type="ECO:0000256" key="1">
    <source>
        <dbReference type="SAM" id="MobiDB-lite"/>
    </source>
</evidence>
<feature type="region of interest" description="Disordered" evidence="1">
    <location>
        <begin position="175"/>
        <end position="219"/>
    </location>
</feature>
<reference evidence="5" key="2">
    <citation type="submission" date="2022-03" db="EMBL/GenBank/DDBJ databases">
        <title>Genome Encyclopedia of Bacteria and Archaea VI: Functional Genomics of Type Strains.</title>
        <authorList>
            <person name="Whitman W."/>
        </authorList>
    </citation>
    <scope>NUCLEOTIDE SEQUENCE</scope>
    <source>
        <strain evidence="5">HSC-15S17</strain>
    </source>
</reference>
<dbReference type="EMBL" id="JALJZU010000001">
    <property type="protein sequence ID" value="MCP2006337.1"/>
    <property type="molecule type" value="Genomic_DNA"/>
</dbReference>
<feature type="compositionally biased region" description="Polar residues" evidence="1">
    <location>
        <begin position="116"/>
        <end position="132"/>
    </location>
</feature>
<feature type="compositionally biased region" description="Low complexity" evidence="1">
    <location>
        <begin position="175"/>
        <end position="213"/>
    </location>
</feature>
<feature type="region of interest" description="Disordered" evidence="1">
    <location>
        <begin position="112"/>
        <end position="132"/>
    </location>
</feature>
<evidence type="ECO:0000313" key="7">
    <source>
        <dbReference type="Proteomes" id="UP001162889"/>
    </source>
</evidence>
<keyword evidence="2" id="KW-0812">Transmembrane</keyword>
<feature type="compositionally biased region" description="Basic and acidic residues" evidence="1">
    <location>
        <begin position="265"/>
        <end position="277"/>
    </location>
</feature>